<dbReference type="InterPro" id="IPR001810">
    <property type="entry name" value="F-box_dom"/>
</dbReference>
<dbReference type="SMART" id="SM00256">
    <property type="entry name" value="FBOX"/>
    <property type="match status" value="1"/>
</dbReference>
<evidence type="ECO:0000313" key="3">
    <source>
        <dbReference type="EMBL" id="ELR24916.1"/>
    </source>
</evidence>
<dbReference type="Proteomes" id="UP000011083">
    <property type="component" value="Unassembled WGS sequence"/>
</dbReference>
<feature type="compositionally biased region" description="Low complexity" evidence="1">
    <location>
        <begin position="158"/>
        <end position="173"/>
    </location>
</feature>
<dbReference type="KEGG" id="acan:ACA1_175930"/>
<accession>L8HKI4</accession>
<dbReference type="GeneID" id="14925950"/>
<gene>
    <name evidence="3" type="ORF">ACA1_175930</name>
</gene>
<evidence type="ECO:0000313" key="4">
    <source>
        <dbReference type="Proteomes" id="UP000011083"/>
    </source>
</evidence>
<dbReference type="RefSeq" id="XP_004356816.1">
    <property type="nucleotide sequence ID" value="XM_004356763.1"/>
</dbReference>
<evidence type="ECO:0000259" key="2">
    <source>
        <dbReference type="PROSITE" id="PS50181"/>
    </source>
</evidence>
<reference evidence="3 4" key="1">
    <citation type="journal article" date="2013" name="Genome Biol.">
        <title>Genome of Acanthamoeba castellanii highlights extensive lateral gene transfer and early evolution of tyrosine kinase signaling.</title>
        <authorList>
            <person name="Clarke M."/>
            <person name="Lohan A.J."/>
            <person name="Liu B."/>
            <person name="Lagkouvardos I."/>
            <person name="Roy S."/>
            <person name="Zafar N."/>
            <person name="Bertelli C."/>
            <person name="Schilde C."/>
            <person name="Kianianmomeni A."/>
            <person name="Burglin T.R."/>
            <person name="Frech C."/>
            <person name="Turcotte B."/>
            <person name="Kopec K.O."/>
            <person name="Synnott J.M."/>
            <person name="Choo C."/>
            <person name="Paponov I."/>
            <person name="Finkler A."/>
            <person name="Soon Heng Tan C."/>
            <person name="Hutchins A.P."/>
            <person name="Weinmeier T."/>
            <person name="Rattei T."/>
            <person name="Chu J.S."/>
            <person name="Gimenez G."/>
            <person name="Irimia M."/>
            <person name="Rigden D.J."/>
            <person name="Fitzpatrick D.A."/>
            <person name="Lorenzo-Morales J."/>
            <person name="Bateman A."/>
            <person name="Chiu C.H."/>
            <person name="Tang P."/>
            <person name="Hegemann P."/>
            <person name="Fromm H."/>
            <person name="Raoult D."/>
            <person name="Greub G."/>
            <person name="Miranda-Saavedra D."/>
            <person name="Chen N."/>
            <person name="Nash P."/>
            <person name="Ginger M.L."/>
            <person name="Horn M."/>
            <person name="Schaap P."/>
            <person name="Caler L."/>
            <person name="Loftus B."/>
        </authorList>
    </citation>
    <scope>NUCLEOTIDE SEQUENCE [LARGE SCALE GENOMIC DNA]</scope>
    <source>
        <strain evidence="3 4">Neff</strain>
    </source>
</reference>
<dbReference type="InterPro" id="IPR036047">
    <property type="entry name" value="F-box-like_dom_sf"/>
</dbReference>
<sequence>MNELPTEMVLAVLEWLDARGLFSAQHVCRLWRSLCAKNRWKALWRDAYHRTWPPPLLALQDVPNEPIFWWALCRDRLTRALQYPPPPVLFRDPKVQMVKLAGVVGEIAESVQQKDDEPKTWQRGEKRTRVEMEPAGEPRHSPKKQKRAGGLNNSDHWSSSLADDSSSDESSSSADDESSSFSEESEEEENEDEAPQGGMVVWTKPQQVAKAKRLARQVQEIATSLHQISFMRHSLAQLLSSIT</sequence>
<protein>
    <recommendedName>
        <fullName evidence="2">F-box domain-containing protein</fullName>
    </recommendedName>
</protein>
<dbReference type="AlphaFoldDB" id="L8HKI4"/>
<dbReference type="EMBL" id="KB007811">
    <property type="protein sequence ID" value="ELR24916.1"/>
    <property type="molecule type" value="Genomic_DNA"/>
</dbReference>
<dbReference type="Pfam" id="PF12937">
    <property type="entry name" value="F-box-like"/>
    <property type="match status" value="1"/>
</dbReference>
<dbReference type="PROSITE" id="PS50181">
    <property type="entry name" value="FBOX"/>
    <property type="match status" value="1"/>
</dbReference>
<dbReference type="Gene3D" id="1.20.1280.50">
    <property type="match status" value="1"/>
</dbReference>
<evidence type="ECO:0000256" key="1">
    <source>
        <dbReference type="SAM" id="MobiDB-lite"/>
    </source>
</evidence>
<feature type="region of interest" description="Disordered" evidence="1">
    <location>
        <begin position="111"/>
        <end position="204"/>
    </location>
</feature>
<feature type="compositionally biased region" description="Basic and acidic residues" evidence="1">
    <location>
        <begin position="112"/>
        <end position="140"/>
    </location>
</feature>
<organism evidence="3 4">
    <name type="scientific">Acanthamoeba castellanii (strain ATCC 30010 / Neff)</name>
    <dbReference type="NCBI Taxonomy" id="1257118"/>
    <lineage>
        <taxon>Eukaryota</taxon>
        <taxon>Amoebozoa</taxon>
        <taxon>Discosea</taxon>
        <taxon>Longamoebia</taxon>
        <taxon>Centramoebida</taxon>
        <taxon>Acanthamoebidae</taxon>
        <taxon>Acanthamoeba</taxon>
    </lineage>
</organism>
<feature type="compositionally biased region" description="Acidic residues" evidence="1">
    <location>
        <begin position="174"/>
        <end position="194"/>
    </location>
</feature>
<keyword evidence="4" id="KW-1185">Reference proteome</keyword>
<dbReference type="SUPFAM" id="SSF81383">
    <property type="entry name" value="F-box domain"/>
    <property type="match status" value="1"/>
</dbReference>
<name>L8HKI4_ACACF</name>
<dbReference type="VEuPathDB" id="AmoebaDB:ACA1_175930"/>
<feature type="domain" description="F-box" evidence="2">
    <location>
        <begin position="1"/>
        <end position="47"/>
    </location>
</feature>
<proteinExistence type="predicted"/>